<keyword evidence="1" id="KW-0645">Protease</keyword>
<evidence type="ECO:0000256" key="6">
    <source>
        <dbReference type="ARBA" id="ARBA00061577"/>
    </source>
</evidence>
<dbReference type="InterPro" id="IPR000555">
    <property type="entry name" value="JAMM/MPN+_dom"/>
</dbReference>
<name>A0A8J1XPW0_OWEFU</name>
<dbReference type="Pfam" id="PF01398">
    <property type="entry name" value="JAB"/>
    <property type="match status" value="1"/>
</dbReference>
<dbReference type="InterPro" id="IPR040843">
    <property type="entry name" value="RAMA"/>
</dbReference>
<comment type="similarity">
    <text evidence="6">Belongs to the peptidase M67 family.</text>
</comment>
<dbReference type="PROSITE" id="PS50249">
    <property type="entry name" value="MPN"/>
    <property type="match status" value="1"/>
</dbReference>
<accession>A0A8J1XPW0</accession>
<evidence type="ECO:0000256" key="5">
    <source>
        <dbReference type="ARBA" id="ARBA00023049"/>
    </source>
</evidence>
<evidence type="ECO:0000256" key="2">
    <source>
        <dbReference type="ARBA" id="ARBA00022723"/>
    </source>
</evidence>
<feature type="region of interest" description="Disordered" evidence="7">
    <location>
        <begin position="1"/>
        <end position="42"/>
    </location>
</feature>
<keyword evidence="2" id="KW-0479">Metal-binding</keyword>
<keyword evidence="3" id="KW-0378">Hydrolase</keyword>
<protein>
    <submittedName>
        <fullName evidence="8">Uncharacterized protein</fullName>
    </submittedName>
</protein>
<dbReference type="GO" id="GO:0006508">
    <property type="term" value="P:proteolysis"/>
    <property type="evidence" value="ECO:0007669"/>
    <property type="project" value="UniProtKB-KW"/>
</dbReference>
<dbReference type="AlphaFoldDB" id="A0A8J1XPW0"/>
<dbReference type="PANTHER" id="PTHR10410">
    <property type="entry name" value="EUKARYOTIC TRANSLATION INITIATION FACTOR 3 -RELATED"/>
    <property type="match status" value="1"/>
</dbReference>
<evidence type="ECO:0000256" key="7">
    <source>
        <dbReference type="SAM" id="MobiDB-lite"/>
    </source>
</evidence>
<sequence>MKTATMDIEPDVEDSTSATGSAVDDDANDTSDIDSAEEERKRTRHCITGRGITLKMLMSDGVMDYGDGVMTIEYLGKKFKADLLENGKIKWVNAAGQSLYFNSPSAWAINCKKIVNPQKKSGCGWASVKYKGKKLDIYKSAWFRKVRPNQAVLTGPSEDNGRYGNSDQAEEADHESNDETDSKHSSFSQPLPKKKKTSNKYNVSNGAKKSNPGTPTTTSVPYHKVAERKSDQDTKILVESLSFDVLGKIQPFTMTVSSNCLLIMDFHSHLTSSEVVGYLGGRWDSSSQHMTIEQAFPCKCRLGDKDNAHLTEDEIKYAMDRKGLQLVGWYHSHPQSQADPSLRDLDCQMDYQIKMKGTGSSSYHPCVGMIVSSFDPANTDVESSIKAYWVMPPPEVWYSHAYQNKTRDYGMPMDMIFQMKQERFLSESVLSDLRSLGEFYQRAPDLVDFKSLWQPGVTNLDKLKSSIKKKFSMDQADGQLLDYISKLLTA</sequence>
<feature type="compositionally biased region" description="Basic and acidic residues" evidence="7">
    <location>
        <begin position="174"/>
        <end position="184"/>
    </location>
</feature>
<organism evidence="8 9">
    <name type="scientific">Owenia fusiformis</name>
    <name type="common">Polychaete worm</name>
    <dbReference type="NCBI Taxonomy" id="6347"/>
    <lineage>
        <taxon>Eukaryota</taxon>
        <taxon>Metazoa</taxon>
        <taxon>Spiralia</taxon>
        <taxon>Lophotrochozoa</taxon>
        <taxon>Annelida</taxon>
        <taxon>Polychaeta</taxon>
        <taxon>Sedentaria</taxon>
        <taxon>Canalipalpata</taxon>
        <taxon>Sabellida</taxon>
        <taxon>Oweniida</taxon>
        <taxon>Oweniidae</taxon>
        <taxon>Owenia</taxon>
    </lineage>
</organism>
<comment type="caution">
    <text evidence="8">The sequence shown here is derived from an EMBL/GenBank/DDBJ whole genome shotgun (WGS) entry which is preliminary data.</text>
</comment>
<dbReference type="Gene3D" id="3.40.140.10">
    <property type="entry name" value="Cytidine Deaminase, domain 2"/>
    <property type="match status" value="1"/>
</dbReference>
<dbReference type="InterPro" id="IPR037518">
    <property type="entry name" value="MPN"/>
</dbReference>
<feature type="compositionally biased region" description="Acidic residues" evidence="7">
    <location>
        <begin position="23"/>
        <end position="37"/>
    </location>
</feature>
<keyword evidence="4" id="KW-0862">Zinc</keyword>
<dbReference type="SUPFAM" id="SSF102712">
    <property type="entry name" value="JAB1/MPN domain"/>
    <property type="match status" value="1"/>
</dbReference>
<dbReference type="GO" id="GO:0046872">
    <property type="term" value="F:metal ion binding"/>
    <property type="evidence" value="ECO:0007669"/>
    <property type="project" value="UniProtKB-KW"/>
</dbReference>
<dbReference type="Pfam" id="PF18755">
    <property type="entry name" value="RAMA"/>
    <property type="match status" value="1"/>
</dbReference>
<dbReference type="EMBL" id="CAIIXF020000007">
    <property type="protein sequence ID" value="CAH1789787.1"/>
    <property type="molecule type" value="Genomic_DNA"/>
</dbReference>
<dbReference type="Proteomes" id="UP000749559">
    <property type="component" value="Unassembled WGS sequence"/>
</dbReference>
<proteinExistence type="inferred from homology"/>
<evidence type="ECO:0000313" key="8">
    <source>
        <dbReference type="EMBL" id="CAH1789787.1"/>
    </source>
</evidence>
<gene>
    <name evidence="8" type="ORF">OFUS_LOCUS15088</name>
</gene>
<dbReference type="FunFam" id="3.40.140.10:FF:000053">
    <property type="entry name" value="MPN domain-containing protein CG4751"/>
    <property type="match status" value="1"/>
</dbReference>
<keyword evidence="5" id="KW-0482">Metalloprotease</keyword>
<evidence type="ECO:0000313" key="9">
    <source>
        <dbReference type="Proteomes" id="UP000749559"/>
    </source>
</evidence>
<evidence type="ECO:0000256" key="1">
    <source>
        <dbReference type="ARBA" id="ARBA00022670"/>
    </source>
</evidence>
<dbReference type="GO" id="GO:0008237">
    <property type="term" value="F:metallopeptidase activity"/>
    <property type="evidence" value="ECO:0007669"/>
    <property type="project" value="UniProtKB-KW"/>
</dbReference>
<keyword evidence="9" id="KW-1185">Reference proteome</keyword>
<feature type="compositionally biased region" description="Polar residues" evidence="7">
    <location>
        <begin position="199"/>
        <end position="220"/>
    </location>
</feature>
<dbReference type="InterPro" id="IPR050242">
    <property type="entry name" value="JAMM_MPN+_peptidase_M67A"/>
</dbReference>
<reference evidence="8" key="1">
    <citation type="submission" date="2022-03" db="EMBL/GenBank/DDBJ databases">
        <authorList>
            <person name="Martin C."/>
        </authorList>
    </citation>
    <scope>NUCLEOTIDE SEQUENCE</scope>
</reference>
<feature type="region of interest" description="Disordered" evidence="7">
    <location>
        <begin position="152"/>
        <end position="231"/>
    </location>
</feature>
<evidence type="ECO:0000256" key="4">
    <source>
        <dbReference type="ARBA" id="ARBA00022833"/>
    </source>
</evidence>
<evidence type="ECO:0000256" key="3">
    <source>
        <dbReference type="ARBA" id="ARBA00022801"/>
    </source>
</evidence>
<dbReference type="OrthoDB" id="167806at2759"/>
<dbReference type="CDD" id="cd08067">
    <property type="entry name" value="MPN_2A_DUB"/>
    <property type="match status" value="1"/>
</dbReference>